<dbReference type="OrthoDB" id="997205at2"/>
<sequence>MTIQEVKQEIPAATKPIVKVLRKTDSTKIIVLGFNQGVTLKEHETNVPAKLVVIEGQVQYREGDKSVILKQYDELEIPVNILHSVEGIQQSICLLIHG</sequence>
<dbReference type="Gene3D" id="2.60.120.10">
    <property type="entry name" value="Jelly Rolls"/>
    <property type="match status" value="1"/>
</dbReference>
<dbReference type="InterPro" id="IPR011051">
    <property type="entry name" value="RmlC_Cupin_sf"/>
</dbReference>
<dbReference type="SUPFAM" id="SSF51182">
    <property type="entry name" value="RmlC-like cupins"/>
    <property type="match status" value="1"/>
</dbReference>
<organism evidence="1 2">
    <name type="scientific">Mucilaginibacter pineti</name>
    <dbReference type="NCBI Taxonomy" id="1391627"/>
    <lineage>
        <taxon>Bacteria</taxon>
        <taxon>Pseudomonadati</taxon>
        <taxon>Bacteroidota</taxon>
        <taxon>Sphingobacteriia</taxon>
        <taxon>Sphingobacteriales</taxon>
        <taxon>Sphingobacteriaceae</taxon>
        <taxon>Mucilaginibacter</taxon>
    </lineage>
</organism>
<protein>
    <recommendedName>
        <fullName evidence="3">Cupin domain-containing protein</fullName>
    </recommendedName>
</protein>
<keyword evidence="2" id="KW-1185">Reference proteome</keyword>
<evidence type="ECO:0000313" key="1">
    <source>
        <dbReference type="EMBL" id="SDF73431.1"/>
    </source>
</evidence>
<name>A0A1G7NHN0_9SPHI</name>
<dbReference type="Proteomes" id="UP000199072">
    <property type="component" value="Unassembled WGS sequence"/>
</dbReference>
<reference evidence="1 2" key="1">
    <citation type="submission" date="2016-10" db="EMBL/GenBank/DDBJ databases">
        <authorList>
            <person name="de Groot N.N."/>
        </authorList>
    </citation>
    <scope>NUCLEOTIDE SEQUENCE [LARGE SCALE GENOMIC DNA]</scope>
    <source>
        <strain evidence="1 2">47C3B</strain>
    </source>
</reference>
<evidence type="ECO:0008006" key="3">
    <source>
        <dbReference type="Google" id="ProtNLM"/>
    </source>
</evidence>
<dbReference type="RefSeq" id="WP_091157471.1">
    <property type="nucleotide sequence ID" value="NZ_FNAI01000027.1"/>
</dbReference>
<dbReference type="AlphaFoldDB" id="A0A1G7NHN0"/>
<dbReference type="InterPro" id="IPR014710">
    <property type="entry name" value="RmlC-like_jellyroll"/>
</dbReference>
<accession>A0A1G7NHN0</accession>
<dbReference type="EMBL" id="FNAI01000027">
    <property type="protein sequence ID" value="SDF73431.1"/>
    <property type="molecule type" value="Genomic_DNA"/>
</dbReference>
<gene>
    <name evidence="1" type="ORF">SAMN05216464_12719</name>
</gene>
<evidence type="ECO:0000313" key="2">
    <source>
        <dbReference type="Proteomes" id="UP000199072"/>
    </source>
</evidence>
<proteinExistence type="predicted"/>
<dbReference type="STRING" id="1391627.SAMN05216464_12719"/>